<evidence type="ECO:0000313" key="4">
    <source>
        <dbReference type="Proteomes" id="UP000593564"/>
    </source>
</evidence>
<dbReference type="Proteomes" id="UP000593564">
    <property type="component" value="Unassembled WGS sequence"/>
</dbReference>
<keyword evidence="4" id="KW-1185">Reference proteome</keyword>
<dbReference type="PANTHER" id="PTHR46550">
    <property type="entry name" value="F-BOX ONLY PROTEIN 3"/>
    <property type="match status" value="1"/>
</dbReference>
<evidence type="ECO:0000256" key="1">
    <source>
        <dbReference type="ARBA" id="ARBA00004906"/>
    </source>
</evidence>
<reference evidence="3 4" key="2">
    <citation type="submission" date="2020-07" db="EMBL/GenBank/DDBJ databases">
        <title>Genome assembly of wild tea tree DASZ reveals pedigree and selection history of tea varieties.</title>
        <authorList>
            <person name="Zhang W."/>
        </authorList>
    </citation>
    <scope>NUCLEOTIDE SEQUENCE [LARGE SCALE GENOMIC DNA]</scope>
    <source>
        <strain evidence="4">cv. G240</strain>
        <tissue evidence="3">Leaf</tissue>
    </source>
</reference>
<accession>A0A7J7IBC2</accession>
<name>A0A7J7IBC2_CAMSI</name>
<evidence type="ECO:0000313" key="3">
    <source>
        <dbReference type="EMBL" id="KAF5961528.1"/>
    </source>
</evidence>
<dbReference type="EMBL" id="JACBKZ010000001">
    <property type="protein sequence ID" value="KAF5961528.1"/>
    <property type="molecule type" value="Genomic_DNA"/>
</dbReference>
<dbReference type="InterPro" id="IPR052121">
    <property type="entry name" value="F-box_SCF_Substrate_Recog"/>
</dbReference>
<evidence type="ECO:0000256" key="2">
    <source>
        <dbReference type="ARBA" id="ARBA00022786"/>
    </source>
</evidence>
<reference evidence="4" key="1">
    <citation type="journal article" date="2020" name="Nat. Commun.">
        <title>Genome assembly of wild tea tree DASZ reveals pedigree and selection history of tea varieties.</title>
        <authorList>
            <person name="Zhang W."/>
            <person name="Zhang Y."/>
            <person name="Qiu H."/>
            <person name="Guo Y."/>
            <person name="Wan H."/>
            <person name="Zhang X."/>
            <person name="Scossa F."/>
            <person name="Alseekh S."/>
            <person name="Zhang Q."/>
            <person name="Wang P."/>
            <person name="Xu L."/>
            <person name="Schmidt M.H."/>
            <person name="Jia X."/>
            <person name="Li D."/>
            <person name="Zhu A."/>
            <person name="Guo F."/>
            <person name="Chen W."/>
            <person name="Ni D."/>
            <person name="Usadel B."/>
            <person name="Fernie A.R."/>
            <person name="Wen W."/>
        </authorList>
    </citation>
    <scope>NUCLEOTIDE SEQUENCE [LARGE SCALE GENOMIC DNA]</scope>
    <source>
        <strain evidence="4">cv. G240</strain>
    </source>
</reference>
<gene>
    <name evidence="3" type="ORF">HYC85_002737</name>
</gene>
<dbReference type="AlphaFoldDB" id="A0A7J7IBC2"/>
<proteinExistence type="predicted"/>
<protein>
    <submittedName>
        <fullName evidence="3">Uncharacterized protein</fullName>
    </submittedName>
</protein>
<comment type="pathway">
    <text evidence="1">Protein modification; protein ubiquitination.</text>
</comment>
<organism evidence="3 4">
    <name type="scientific">Camellia sinensis</name>
    <name type="common">Tea plant</name>
    <name type="synonym">Thea sinensis</name>
    <dbReference type="NCBI Taxonomy" id="4442"/>
    <lineage>
        <taxon>Eukaryota</taxon>
        <taxon>Viridiplantae</taxon>
        <taxon>Streptophyta</taxon>
        <taxon>Embryophyta</taxon>
        <taxon>Tracheophyta</taxon>
        <taxon>Spermatophyta</taxon>
        <taxon>Magnoliopsida</taxon>
        <taxon>eudicotyledons</taxon>
        <taxon>Gunneridae</taxon>
        <taxon>Pentapetalae</taxon>
        <taxon>asterids</taxon>
        <taxon>Ericales</taxon>
        <taxon>Theaceae</taxon>
        <taxon>Camellia</taxon>
    </lineage>
</organism>
<dbReference type="GO" id="GO:0005737">
    <property type="term" value="C:cytoplasm"/>
    <property type="evidence" value="ECO:0007669"/>
    <property type="project" value="TreeGrafter"/>
</dbReference>
<dbReference type="PANTHER" id="PTHR46550:SF1">
    <property type="entry name" value="F-BOX PROTEIN 3"/>
    <property type="match status" value="1"/>
</dbReference>
<comment type="caution">
    <text evidence="3">The sequence shown here is derived from an EMBL/GenBank/DDBJ whole genome shotgun (WGS) entry which is preliminary data.</text>
</comment>
<sequence length="168" mass="19441">MRWGLLPPTKKLRECAWKKLYIQRDEEDMAEFVRNCPAEFKEYYVQIQAAKRSQTPLPSQVNDDRIILDKTLTDQVSIWKSSKGLTDKVVLDHDCSGETCTYYQIGDVFVCEKTGQVHAVLDPTNELLVCTIFGHCFDRLLSPAEMEPDIVREISSSLHFWLFVIKHT</sequence>
<keyword evidence="2" id="KW-0833">Ubl conjugation pathway</keyword>